<dbReference type="InterPro" id="IPR036388">
    <property type="entry name" value="WH-like_DNA-bd_sf"/>
</dbReference>
<keyword evidence="2" id="KW-1185">Reference proteome</keyword>
<evidence type="ECO:0000313" key="1">
    <source>
        <dbReference type="EMBL" id="STD07168.1"/>
    </source>
</evidence>
<gene>
    <name evidence="1" type="ORF">NCTC9529_01931</name>
</gene>
<dbReference type="Gene3D" id="1.10.10.10">
    <property type="entry name" value="Winged helix-like DNA-binding domain superfamily/Winged helix DNA-binding domain"/>
    <property type="match status" value="1"/>
</dbReference>
<dbReference type="InterPro" id="IPR036390">
    <property type="entry name" value="WH_DNA-bd_sf"/>
</dbReference>
<dbReference type="Proteomes" id="UP000254849">
    <property type="component" value="Unassembled WGS sequence"/>
</dbReference>
<evidence type="ECO:0000313" key="2">
    <source>
        <dbReference type="Proteomes" id="UP000254849"/>
    </source>
</evidence>
<dbReference type="SUPFAM" id="SSF46785">
    <property type="entry name" value="Winged helix' DNA-binding domain"/>
    <property type="match status" value="1"/>
</dbReference>
<comment type="caution">
    <text evidence="1">The sequence shown here is derived from an EMBL/GenBank/DDBJ whole genome shotgun (WGS) entry which is preliminary data.</text>
</comment>
<protein>
    <submittedName>
        <fullName evidence="1">Uncharacterized protein</fullName>
    </submittedName>
</protein>
<dbReference type="RefSeq" id="WP_226993378.1">
    <property type="nucleotide sequence ID" value="NZ_AJKW01000009.1"/>
</dbReference>
<reference evidence="1 2" key="1">
    <citation type="submission" date="2018-06" db="EMBL/GenBank/DDBJ databases">
        <authorList>
            <consortium name="Pathogen Informatics"/>
            <person name="Doyle S."/>
        </authorList>
    </citation>
    <scope>NUCLEOTIDE SEQUENCE [LARGE SCALE GENOMIC DNA]</scope>
    <source>
        <strain evidence="2">NCTC 9529</strain>
    </source>
</reference>
<name>A0ABY1W1W5_9ENTR</name>
<sequence length="156" mass="17485">MKTIRAKILAIMQAGKVMTTTEIADRTGNTLEAVRSVLNRMKRDGELTGTSQNPKRWRLVDSVNHRAELIRCVKEFGALTAIQASEITGLSPVYCINTMRVLEMNGELTRKYVHTELSDGRKTRCYEYYPAPERKPINQAAAISPFAKLITSRIGA</sequence>
<accession>A0ABY1W1W5</accession>
<proteinExistence type="predicted"/>
<organism evidence="1 2">
    <name type="scientific">Cronobacter universalis NCTC 9529</name>
    <dbReference type="NCBI Taxonomy" id="1074000"/>
    <lineage>
        <taxon>Bacteria</taxon>
        <taxon>Pseudomonadati</taxon>
        <taxon>Pseudomonadota</taxon>
        <taxon>Gammaproteobacteria</taxon>
        <taxon>Enterobacterales</taxon>
        <taxon>Enterobacteriaceae</taxon>
        <taxon>Cronobacter</taxon>
    </lineage>
</organism>
<dbReference type="EMBL" id="UFYH01000001">
    <property type="protein sequence ID" value="STD07168.1"/>
    <property type="molecule type" value="Genomic_DNA"/>
</dbReference>